<reference evidence="2 3" key="1">
    <citation type="journal article" date="2020" name="Microb. Genom.">
        <title>Genetic diversity of clinical and environmental Mucorales isolates obtained from an investigation of mucormycosis cases among solid organ transplant recipients.</title>
        <authorList>
            <person name="Nguyen M.H."/>
            <person name="Kaul D."/>
            <person name="Muto C."/>
            <person name="Cheng S.J."/>
            <person name="Richter R.A."/>
            <person name="Bruno V.M."/>
            <person name="Liu G."/>
            <person name="Beyhan S."/>
            <person name="Sundermann A.J."/>
            <person name="Mounaud S."/>
            <person name="Pasculle A.W."/>
            <person name="Nierman W.C."/>
            <person name="Driscoll E."/>
            <person name="Cumbie R."/>
            <person name="Clancy C.J."/>
            <person name="Dupont C.L."/>
        </authorList>
    </citation>
    <scope>NUCLEOTIDE SEQUENCE [LARGE SCALE GENOMIC DNA]</scope>
    <source>
        <strain evidence="2 3">GL24</strain>
    </source>
</reference>
<feature type="compositionally biased region" description="Gly residues" evidence="1">
    <location>
        <begin position="368"/>
        <end position="385"/>
    </location>
</feature>
<accession>A0A9P7CG71</accession>
<dbReference type="Proteomes" id="UP000740926">
    <property type="component" value="Unassembled WGS sequence"/>
</dbReference>
<comment type="caution">
    <text evidence="2">The sequence shown here is derived from an EMBL/GenBank/DDBJ whole genome shotgun (WGS) entry which is preliminary data.</text>
</comment>
<feature type="region of interest" description="Disordered" evidence="1">
    <location>
        <begin position="361"/>
        <end position="394"/>
    </location>
</feature>
<evidence type="ECO:0000313" key="2">
    <source>
        <dbReference type="EMBL" id="KAG1551332.1"/>
    </source>
</evidence>
<keyword evidence="3" id="KW-1185">Reference proteome</keyword>
<name>A0A9P7CG71_9FUNG</name>
<organism evidence="2 3">
    <name type="scientific">Rhizopus delemar</name>
    <dbReference type="NCBI Taxonomy" id="936053"/>
    <lineage>
        <taxon>Eukaryota</taxon>
        <taxon>Fungi</taxon>
        <taxon>Fungi incertae sedis</taxon>
        <taxon>Mucoromycota</taxon>
        <taxon>Mucoromycotina</taxon>
        <taxon>Mucoromycetes</taxon>
        <taxon>Mucorales</taxon>
        <taxon>Mucorineae</taxon>
        <taxon>Rhizopodaceae</taxon>
        <taxon>Rhizopus</taxon>
    </lineage>
</organism>
<evidence type="ECO:0000256" key="1">
    <source>
        <dbReference type="SAM" id="MobiDB-lite"/>
    </source>
</evidence>
<sequence length="394" mass="42020">MRRPSSAAGGGTGLVVAGVHAAGVRVDHLRQLVGVGTAQLGQAAVLQDHPRQLVLLGNRLQRLFIGAGLALGGLHHRRQLQLIEQHRLQLLGRIQVEAAPGQLGGLLLRGQHARGQVLALPAQFVGVDPHAIGFDAGQHRHQRHLDVAVHAVQRRLGQQLRLQRVVQAQGDVGVLGRIAAGFVDAHLRERNLLGALAGHVLELDGAVAQVAQGQRVHVVAGGGGIEHEALEHGVVVVALHVHAVAAQHMQVVLAVLAQLLLRRVLQHRAQRVQHLLHRQLRRRPRVVVADRNVGGPARLDGQTDTDQARTHRVQRIGLGIEADQVGLLQALDPGLQLLAGQHRLVFTGRGQRRVQRAGGRRFGAATGEAGGGTAQARGGLTGSGGRRQRCSQFL</sequence>
<dbReference type="EMBL" id="JAANIU010004940">
    <property type="protein sequence ID" value="KAG1551332.1"/>
    <property type="molecule type" value="Genomic_DNA"/>
</dbReference>
<evidence type="ECO:0000313" key="3">
    <source>
        <dbReference type="Proteomes" id="UP000740926"/>
    </source>
</evidence>
<gene>
    <name evidence="2" type="ORF">G6F50_013189</name>
</gene>
<protein>
    <submittedName>
        <fullName evidence="2">Uncharacterized protein</fullName>
    </submittedName>
</protein>
<proteinExistence type="predicted"/>
<dbReference type="AlphaFoldDB" id="A0A9P7CG71"/>